<keyword evidence="3" id="KW-1185">Reference proteome</keyword>
<organism evidence="2 3">
    <name type="scientific">Eubacterium album</name>
    <dbReference type="NCBI Taxonomy" id="2978477"/>
    <lineage>
        <taxon>Bacteria</taxon>
        <taxon>Bacillati</taxon>
        <taxon>Bacillota</taxon>
        <taxon>Clostridia</taxon>
        <taxon>Eubacteriales</taxon>
        <taxon>Eubacteriaceae</taxon>
        <taxon>Eubacterium</taxon>
    </lineage>
</organism>
<feature type="compositionally biased region" description="Basic and acidic residues" evidence="1">
    <location>
        <begin position="116"/>
        <end position="126"/>
    </location>
</feature>
<protein>
    <submittedName>
        <fullName evidence="2">Uncharacterized protein</fullName>
    </submittedName>
</protein>
<name>A0ABT2LZ34_9FIRM</name>
<dbReference type="Proteomes" id="UP001431199">
    <property type="component" value="Unassembled WGS sequence"/>
</dbReference>
<sequence>MFILIICVYNVWNEFISLSNPYEFELGKDSVTFRAYKQEHTYKISEMTNFSMRMVAGNTSIYMNINKGGILKGRYWIRVSEFEEQDEIVDYFYDLDEKVNPDSVVTRARKEGRERLAQKKELEKQKKISKKLVKN</sequence>
<dbReference type="EMBL" id="JAODBU010000002">
    <property type="protein sequence ID" value="MCT7397906.1"/>
    <property type="molecule type" value="Genomic_DNA"/>
</dbReference>
<comment type="caution">
    <text evidence="2">The sequence shown here is derived from an EMBL/GenBank/DDBJ whole genome shotgun (WGS) entry which is preliminary data.</text>
</comment>
<proteinExistence type="predicted"/>
<dbReference type="RefSeq" id="WP_243003028.1">
    <property type="nucleotide sequence ID" value="NZ_JAODBU010000002.1"/>
</dbReference>
<evidence type="ECO:0000313" key="2">
    <source>
        <dbReference type="EMBL" id="MCT7397906.1"/>
    </source>
</evidence>
<evidence type="ECO:0000313" key="3">
    <source>
        <dbReference type="Proteomes" id="UP001431199"/>
    </source>
</evidence>
<evidence type="ECO:0000256" key="1">
    <source>
        <dbReference type="SAM" id="MobiDB-lite"/>
    </source>
</evidence>
<accession>A0ABT2LZ34</accession>
<gene>
    <name evidence="2" type="ORF">N5B56_02230</name>
</gene>
<reference evidence="2" key="1">
    <citation type="submission" date="2022-09" db="EMBL/GenBank/DDBJ databases">
        <title>Eubacterium sp. LFL-14 isolated from human feces.</title>
        <authorList>
            <person name="Liu F."/>
        </authorList>
    </citation>
    <scope>NUCLEOTIDE SEQUENCE</scope>
    <source>
        <strain evidence="2">LFL-14</strain>
    </source>
</reference>
<feature type="region of interest" description="Disordered" evidence="1">
    <location>
        <begin position="116"/>
        <end position="135"/>
    </location>
</feature>